<sequence>MTTISQKEHLFLSSPQFAVVGASKDQSKFGTKVLKWYLDHDRNVFPIHPREESLEGLNTLKTLSDLPSPTSTSVSIITPPPVTLKLVKEAKELGIPALWLQPGAEDEEVKRYVEEAGLTDKGLSLLEAMTLTPRLLNIRRIRSKLVPVHVLKVYWVIAIWWWEYGTFVWDVAWCHWPKENALENLHILIIADPQVPRPFHGWLPTLTWFKSYIINHNLRKSWHAAKSLRPQVVLFLGDMLRHGSKASDIDELGRSRAFSARTRSHYEAVFGPANQIKTFGNYTLILLDAPALVEEDYRRHSTGHQFSEWTGISSGSIEFVNALAANRTELKTTLLFTHIPLWRSDGASCGPLREYGNIRRGVGKGYQSLLGKETSNFLLQNLDPSAIFSADDHDYCQHTHKFPMANGSTLVVPEVTLKSFSMATKLHRPGFELLTLSNEAEPSISDNLCLLPDQSHIYTRGYFLSLVATILILLYFNLRRSRTERDMLQWCSDLSPNSPKSPSPPNSPIRFKASYSNPVFRNASALYPSEPSTPLGGTPLLRPPLSPYGIEDEESSEMYIWPATPTTPGTPSKIYPRVKDNSPGKDSSYFLPSVGSQSSSRKPLWSTTQTTLTTRRPTFRSVTSTILAWIWRASLNGHRKANTWYGQFA</sequence>
<dbReference type="GO" id="GO:0005783">
    <property type="term" value="C:endoplasmic reticulum"/>
    <property type="evidence" value="ECO:0007669"/>
    <property type="project" value="TreeGrafter"/>
</dbReference>
<dbReference type="InterPro" id="IPR029052">
    <property type="entry name" value="Metallo-depent_PP-like"/>
</dbReference>
<dbReference type="InterPro" id="IPR036291">
    <property type="entry name" value="NAD(P)-bd_dom_sf"/>
</dbReference>
<keyword evidence="6" id="KW-1185">Reference proteome</keyword>
<dbReference type="PANTHER" id="PTHR13315">
    <property type="entry name" value="METALLO PHOSPHOESTERASE RELATED"/>
    <property type="match status" value="1"/>
</dbReference>
<organism evidence="5 6">
    <name type="scientific">Clathrus columnatus</name>
    <dbReference type="NCBI Taxonomy" id="1419009"/>
    <lineage>
        <taxon>Eukaryota</taxon>
        <taxon>Fungi</taxon>
        <taxon>Dikarya</taxon>
        <taxon>Basidiomycota</taxon>
        <taxon>Agaricomycotina</taxon>
        <taxon>Agaricomycetes</taxon>
        <taxon>Phallomycetidae</taxon>
        <taxon>Phallales</taxon>
        <taxon>Clathraceae</taxon>
        <taxon>Clathrus</taxon>
    </lineage>
</organism>
<dbReference type="InterPro" id="IPR033308">
    <property type="entry name" value="PGAP5/Cdc1/Ted1"/>
</dbReference>
<feature type="domain" description="CoA-binding" evidence="4">
    <location>
        <begin position="11"/>
        <end position="104"/>
    </location>
</feature>
<keyword evidence="3" id="KW-1133">Transmembrane helix</keyword>
<dbReference type="Gene3D" id="3.40.50.720">
    <property type="entry name" value="NAD(P)-binding Rossmann-like Domain"/>
    <property type="match status" value="1"/>
</dbReference>
<reference evidence="5" key="1">
    <citation type="submission" date="2021-10" db="EMBL/GenBank/DDBJ databases">
        <title>De novo Genome Assembly of Clathrus columnatus (Basidiomycota, Fungi) Using Illumina and Nanopore Sequence Data.</title>
        <authorList>
            <person name="Ogiso-Tanaka E."/>
            <person name="Itagaki H."/>
            <person name="Hosoya T."/>
            <person name="Hosaka K."/>
        </authorList>
    </citation>
    <scope>NUCLEOTIDE SEQUENCE</scope>
    <source>
        <strain evidence="5">MO-923</strain>
    </source>
</reference>
<protein>
    <recommendedName>
        <fullName evidence="4">CoA-binding domain-containing protein</fullName>
    </recommendedName>
</protein>
<dbReference type="SMART" id="SM00881">
    <property type="entry name" value="CoA_binding"/>
    <property type="match status" value="1"/>
</dbReference>
<dbReference type="GO" id="GO:0016020">
    <property type="term" value="C:membrane"/>
    <property type="evidence" value="ECO:0007669"/>
    <property type="project" value="GOC"/>
</dbReference>
<dbReference type="InterPro" id="IPR003781">
    <property type="entry name" value="CoA-bd"/>
</dbReference>
<dbReference type="GO" id="GO:0006506">
    <property type="term" value="P:GPI anchor biosynthetic process"/>
    <property type="evidence" value="ECO:0007669"/>
    <property type="project" value="InterPro"/>
</dbReference>
<evidence type="ECO:0000313" key="6">
    <source>
        <dbReference type="Proteomes" id="UP001050691"/>
    </source>
</evidence>
<accession>A0AAV5A0T8</accession>
<dbReference type="SUPFAM" id="SSF56300">
    <property type="entry name" value="Metallo-dependent phosphatases"/>
    <property type="match status" value="1"/>
</dbReference>
<evidence type="ECO:0000256" key="1">
    <source>
        <dbReference type="ARBA" id="ARBA00023136"/>
    </source>
</evidence>
<comment type="caution">
    <text evidence="5">The sequence shown here is derived from an EMBL/GenBank/DDBJ whole genome shotgun (WGS) entry which is preliminary data.</text>
</comment>
<dbReference type="PANTHER" id="PTHR13315:SF4">
    <property type="entry name" value="METALLOPHOSPHOESTERASE, ISOFORM E"/>
    <property type="match status" value="1"/>
</dbReference>
<dbReference type="AlphaFoldDB" id="A0AAV5A0T8"/>
<evidence type="ECO:0000256" key="3">
    <source>
        <dbReference type="SAM" id="Phobius"/>
    </source>
</evidence>
<feature type="region of interest" description="Disordered" evidence="2">
    <location>
        <begin position="526"/>
        <end position="547"/>
    </location>
</feature>
<dbReference type="SUPFAM" id="SSF51735">
    <property type="entry name" value="NAD(P)-binding Rossmann-fold domains"/>
    <property type="match status" value="1"/>
</dbReference>
<dbReference type="EMBL" id="BPWL01000001">
    <property type="protein sequence ID" value="GJJ06641.1"/>
    <property type="molecule type" value="Genomic_DNA"/>
</dbReference>
<name>A0AAV5A0T8_9AGAM</name>
<keyword evidence="1 3" id="KW-0472">Membrane</keyword>
<evidence type="ECO:0000313" key="5">
    <source>
        <dbReference type="EMBL" id="GJJ06641.1"/>
    </source>
</evidence>
<evidence type="ECO:0000259" key="4">
    <source>
        <dbReference type="SMART" id="SM00881"/>
    </source>
</evidence>
<keyword evidence="3" id="KW-0812">Transmembrane</keyword>
<feature type="transmembrane region" description="Helical" evidence="3">
    <location>
        <begin position="457"/>
        <end position="478"/>
    </location>
</feature>
<dbReference type="Pfam" id="PF13380">
    <property type="entry name" value="CoA_binding_2"/>
    <property type="match status" value="1"/>
</dbReference>
<feature type="region of interest" description="Disordered" evidence="2">
    <location>
        <begin position="579"/>
        <end position="607"/>
    </location>
</feature>
<gene>
    <name evidence="5" type="ORF">Clacol_000835</name>
</gene>
<proteinExistence type="predicted"/>
<dbReference type="Proteomes" id="UP001050691">
    <property type="component" value="Unassembled WGS sequence"/>
</dbReference>
<evidence type="ECO:0000256" key="2">
    <source>
        <dbReference type="SAM" id="MobiDB-lite"/>
    </source>
</evidence>